<reference evidence="2" key="1">
    <citation type="journal article" date="2012" name="Am. J. Trop. Med. Hyg.">
        <title>An insight into the sialotranscriptome of Triatoma matogrossensis, a kissing bug associated with fogo selvagem in South America.</title>
        <authorList>
            <person name="Assumpcao T.C."/>
            <person name="Eaton D.P."/>
            <person name="Pham V.M."/>
            <person name="Francischetti I.M."/>
            <person name="Aoki V."/>
            <person name="Hans-Filho G."/>
            <person name="Rivitti E.A."/>
            <person name="Valenzuela J.G."/>
            <person name="Diaz L.A."/>
            <person name="Ribeiro J.M."/>
        </authorList>
    </citation>
    <scope>NUCLEOTIDE SEQUENCE</scope>
    <source>
        <tissue evidence="2">Salivary gland</tissue>
    </source>
</reference>
<organism evidence="2">
    <name type="scientific">Triatoma matogrossensis</name>
    <dbReference type="NCBI Taxonomy" id="162370"/>
    <lineage>
        <taxon>Eukaryota</taxon>
        <taxon>Metazoa</taxon>
        <taxon>Ecdysozoa</taxon>
        <taxon>Arthropoda</taxon>
        <taxon>Hexapoda</taxon>
        <taxon>Insecta</taxon>
        <taxon>Pterygota</taxon>
        <taxon>Neoptera</taxon>
        <taxon>Paraneoptera</taxon>
        <taxon>Hemiptera</taxon>
        <taxon>Heteroptera</taxon>
        <taxon>Panheteroptera</taxon>
        <taxon>Cimicomorpha</taxon>
        <taxon>Reduviidae</taxon>
        <taxon>Triatominae</taxon>
        <taxon>Triatoma</taxon>
    </lineage>
</organism>
<feature type="signal peptide" evidence="1">
    <location>
        <begin position="1"/>
        <end position="18"/>
    </location>
</feature>
<feature type="chain" id="PRO_5003159797" evidence="1">
    <location>
        <begin position="19"/>
        <end position="284"/>
    </location>
</feature>
<dbReference type="EMBL" id="HP429335">
    <property type="protein sequence ID" value="ADN29835.1"/>
    <property type="molecule type" value="mRNA"/>
</dbReference>
<proteinExistence type="evidence at transcript level"/>
<dbReference type="AlphaFoldDB" id="E2J7B7"/>
<sequence>MQAFTSLLCIGLIGNSLGLPRPQWFPSFGSSSKSQDLEPNVINKIVINPKETIAKPTTVASGSLESNDILEGTNLAGENSGIKQLPQLTAENMKQGSDISKNELIEIVKNITTQLGPLIKNESQIIISDLKETLTNVAKNLESLATKAAADQSSKQIGEHIKAMSDDVSGILANLSSAVQHELINKLGLEVMLKIRQIETTMGNIVKDVEKIAEKKHIKENIEEGIGKVINEIEEVVGKDSAHAIKTVAHVVSEAVSEGVERVEKLITGDNKDNKANNGPTENL</sequence>
<evidence type="ECO:0000313" key="2">
    <source>
        <dbReference type="EMBL" id="ADN29835.1"/>
    </source>
</evidence>
<name>E2J7B7_9HEMI</name>
<keyword evidence="1" id="KW-0732">Signal</keyword>
<protein>
    <submittedName>
        <fullName evidence="2">Hypothetical secreted protein</fullName>
    </submittedName>
</protein>
<accession>E2J7B7</accession>
<evidence type="ECO:0000256" key="1">
    <source>
        <dbReference type="SAM" id="SignalP"/>
    </source>
</evidence>